<keyword evidence="13" id="KW-1185">Reference proteome</keyword>
<evidence type="ECO:0000313" key="12">
    <source>
        <dbReference type="EMBL" id="RBR26685.1"/>
    </source>
</evidence>
<keyword evidence="5 8" id="KW-0067">ATP-binding</keyword>
<dbReference type="PROSITE" id="PS00866">
    <property type="entry name" value="CPSASE_1"/>
    <property type="match status" value="1"/>
</dbReference>
<dbReference type="InterPro" id="IPR050856">
    <property type="entry name" value="Biotin_carboxylase_complex"/>
</dbReference>
<dbReference type="SUPFAM" id="SSF160467">
    <property type="entry name" value="PH0987 N-terminal domain-like"/>
    <property type="match status" value="1"/>
</dbReference>
<dbReference type="Gene3D" id="3.30.470.20">
    <property type="entry name" value="ATP-grasp fold, B domain"/>
    <property type="match status" value="1"/>
</dbReference>
<dbReference type="InterPro" id="IPR003833">
    <property type="entry name" value="CT_C_D"/>
</dbReference>
<dbReference type="Gene3D" id="2.40.100.10">
    <property type="entry name" value="Cyclophilin-like"/>
    <property type="match status" value="2"/>
</dbReference>
<dbReference type="SMART" id="SM00797">
    <property type="entry name" value="AHS2"/>
    <property type="match status" value="1"/>
</dbReference>
<evidence type="ECO:0000256" key="1">
    <source>
        <dbReference type="ARBA" id="ARBA00001953"/>
    </source>
</evidence>
<dbReference type="InterPro" id="IPR001882">
    <property type="entry name" value="Biotin_BS"/>
</dbReference>
<evidence type="ECO:0000313" key="13">
    <source>
        <dbReference type="Proteomes" id="UP000253153"/>
    </source>
</evidence>
<dbReference type="InterPro" id="IPR005482">
    <property type="entry name" value="Biotin_COase_C"/>
</dbReference>
<dbReference type="GO" id="GO:0006351">
    <property type="term" value="P:DNA-templated transcription"/>
    <property type="evidence" value="ECO:0007669"/>
    <property type="project" value="InterPro"/>
</dbReference>
<dbReference type="PROSITE" id="PS00867">
    <property type="entry name" value="CPSASE_2"/>
    <property type="match status" value="1"/>
</dbReference>
<dbReference type="InterPro" id="IPR011761">
    <property type="entry name" value="ATP-grasp"/>
</dbReference>
<evidence type="ECO:0000256" key="2">
    <source>
        <dbReference type="ARBA" id="ARBA00022598"/>
    </source>
</evidence>
<dbReference type="Pfam" id="PF02786">
    <property type="entry name" value="CPSase_L_D2"/>
    <property type="match status" value="1"/>
</dbReference>
<dbReference type="RefSeq" id="XP_031021276.1">
    <property type="nucleotide sequence ID" value="XM_031154619.1"/>
</dbReference>
<dbReference type="Pfam" id="PF00364">
    <property type="entry name" value="Biotin_lipoyl"/>
    <property type="match status" value="1"/>
</dbReference>
<dbReference type="PANTHER" id="PTHR18866:SF128">
    <property type="entry name" value="UREA AMIDOLYASE"/>
    <property type="match status" value="1"/>
</dbReference>
<keyword evidence="7" id="KW-0092">Biotin</keyword>
<dbReference type="InterPro" id="IPR029000">
    <property type="entry name" value="Cyclophilin-like_dom_sf"/>
</dbReference>
<dbReference type="SUPFAM" id="SSF52440">
    <property type="entry name" value="PreATP-grasp domain"/>
    <property type="match status" value="1"/>
</dbReference>
<dbReference type="SUPFAM" id="SSF51246">
    <property type="entry name" value="Rudiment single hybrid motif"/>
    <property type="match status" value="1"/>
</dbReference>
<evidence type="ECO:0000256" key="7">
    <source>
        <dbReference type="ARBA" id="ARBA00023267"/>
    </source>
</evidence>
<evidence type="ECO:0000256" key="4">
    <source>
        <dbReference type="ARBA" id="ARBA00022801"/>
    </source>
</evidence>
<feature type="region of interest" description="Disordered" evidence="9">
    <location>
        <begin position="1414"/>
        <end position="1435"/>
    </location>
</feature>
<dbReference type="InterPro" id="IPR005481">
    <property type="entry name" value="BC-like_N"/>
</dbReference>
<accession>A0A366SDF1</accession>
<dbReference type="SUPFAM" id="SSF50891">
    <property type="entry name" value="Cyclophilin-like"/>
    <property type="match status" value="2"/>
</dbReference>
<evidence type="ECO:0000259" key="11">
    <source>
        <dbReference type="PROSITE" id="PS50979"/>
    </source>
</evidence>
<dbReference type="Proteomes" id="UP000253153">
    <property type="component" value="Unassembled WGS sequence"/>
</dbReference>
<dbReference type="SUPFAM" id="SSF56059">
    <property type="entry name" value="Glutathione synthetase ATP-binding domain-like"/>
    <property type="match status" value="1"/>
</dbReference>
<comment type="caution">
    <text evidence="12">The sequence shown here is derived from an EMBL/GenBank/DDBJ whole genome shotgun (WGS) entry which is preliminary data.</text>
</comment>
<feature type="compositionally biased region" description="Low complexity" evidence="9">
    <location>
        <begin position="1269"/>
        <end position="1279"/>
    </location>
</feature>
<dbReference type="InterPro" id="IPR016185">
    <property type="entry name" value="PreATP-grasp_dom_sf"/>
</dbReference>
<feature type="domain" description="Biotin carboxylation" evidence="11">
    <location>
        <begin position="6"/>
        <end position="464"/>
    </location>
</feature>
<comment type="cofactor">
    <cofactor evidence="1">
        <name>biotin</name>
        <dbReference type="ChEBI" id="CHEBI:57586"/>
    </cofactor>
</comment>
<dbReference type="GO" id="GO:0008270">
    <property type="term" value="F:zinc ion binding"/>
    <property type="evidence" value="ECO:0007669"/>
    <property type="project" value="InterPro"/>
</dbReference>
<dbReference type="GO" id="GO:0016787">
    <property type="term" value="F:hydrolase activity"/>
    <property type="evidence" value="ECO:0007669"/>
    <property type="project" value="UniProtKB-KW"/>
</dbReference>
<dbReference type="EMBL" id="QKXC01000011">
    <property type="protein sequence ID" value="RBR26685.1"/>
    <property type="molecule type" value="Genomic_DNA"/>
</dbReference>
<dbReference type="InterPro" id="IPR000089">
    <property type="entry name" value="Biotin_lipoyl"/>
</dbReference>
<dbReference type="SUPFAM" id="SSF51230">
    <property type="entry name" value="Single hybrid motif"/>
    <property type="match status" value="1"/>
</dbReference>
<dbReference type="SMART" id="SM00796">
    <property type="entry name" value="AHS1"/>
    <property type="match status" value="1"/>
</dbReference>
<evidence type="ECO:0000256" key="5">
    <source>
        <dbReference type="ARBA" id="ARBA00022840"/>
    </source>
</evidence>
<dbReference type="SMART" id="SM00906">
    <property type="entry name" value="Fungal_trans"/>
    <property type="match status" value="1"/>
</dbReference>
<dbReference type="GeneID" id="41989915"/>
<dbReference type="InterPro" id="IPR011054">
    <property type="entry name" value="Rudment_hybrid_motif"/>
</dbReference>
<dbReference type="SMART" id="SM00878">
    <property type="entry name" value="Biotin_carb_C"/>
    <property type="match status" value="1"/>
</dbReference>
<reference evidence="12 13" key="1">
    <citation type="submission" date="2018-06" db="EMBL/GenBank/DDBJ databases">
        <title>Fusarium incarnatum-equiseti species complex species 28.</title>
        <authorList>
            <person name="Gardiner D.M."/>
        </authorList>
    </citation>
    <scope>NUCLEOTIDE SEQUENCE [LARGE SCALE GENOMIC DNA]</scope>
    <source>
        <strain evidence="12 13">FIESC_28</strain>
    </source>
</reference>
<dbReference type="Gene3D" id="2.40.50.100">
    <property type="match status" value="1"/>
</dbReference>
<dbReference type="PROSITE" id="PS00188">
    <property type="entry name" value="BIOTIN"/>
    <property type="match status" value="1"/>
</dbReference>
<gene>
    <name evidence="12" type="ORF">FIESC28_00468</name>
</gene>
<dbReference type="InterPro" id="IPR005479">
    <property type="entry name" value="CPAse_ATP-bd"/>
</dbReference>
<dbReference type="Pfam" id="PF02785">
    <property type="entry name" value="Biotin_carb_C"/>
    <property type="match status" value="1"/>
</dbReference>
<dbReference type="GO" id="GO:0005524">
    <property type="term" value="F:ATP binding"/>
    <property type="evidence" value="ECO:0007669"/>
    <property type="project" value="UniProtKB-UniRule"/>
</dbReference>
<dbReference type="PANTHER" id="PTHR18866">
    <property type="entry name" value="CARBOXYLASE:PYRUVATE/ACETYL-COA/PROPIONYL-COA CARBOXYLASE"/>
    <property type="match status" value="1"/>
</dbReference>
<dbReference type="CDD" id="cd06850">
    <property type="entry name" value="biotinyl_domain"/>
    <property type="match status" value="1"/>
</dbReference>
<dbReference type="Pfam" id="PF00289">
    <property type="entry name" value="Biotin_carb_N"/>
    <property type="match status" value="1"/>
</dbReference>
<evidence type="ECO:0000259" key="10">
    <source>
        <dbReference type="PROSITE" id="PS50975"/>
    </source>
</evidence>
<dbReference type="PROSITE" id="PS50979">
    <property type="entry name" value="BC"/>
    <property type="match status" value="1"/>
</dbReference>
<dbReference type="InterPro" id="IPR007219">
    <property type="entry name" value="XnlR_reg_dom"/>
</dbReference>
<dbReference type="Gene3D" id="3.30.1360.40">
    <property type="match status" value="1"/>
</dbReference>
<keyword evidence="6" id="KW-0539">Nucleus</keyword>
<dbReference type="InterPro" id="IPR011053">
    <property type="entry name" value="Single_hybrid_motif"/>
</dbReference>
<dbReference type="InterPro" id="IPR011764">
    <property type="entry name" value="Biotin_carboxylation_dom"/>
</dbReference>
<proteinExistence type="predicted"/>
<dbReference type="InterPro" id="IPR003778">
    <property type="entry name" value="CT_A_B"/>
</dbReference>
<dbReference type="CDD" id="cd12148">
    <property type="entry name" value="fungal_TF_MHR"/>
    <property type="match status" value="1"/>
</dbReference>
<evidence type="ECO:0000256" key="6">
    <source>
        <dbReference type="ARBA" id="ARBA00023242"/>
    </source>
</evidence>
<feature type="region of interest" description="Disordered" evidence="9">
    <location>
        <begin position="1260"/>
        <end position="1324"/>
    </location>
</feature>
<evidence type="ECO:0008006" key="14">
    <source>
        <dbReference type="Google" id="ProtNLM"/>
    </source>
</evidence>
<keyword evidence="3 8" id="KW-0547">Nucleotide-binding</keyword>
<keyword evidence="4" id="KW-0378">Hydrolase</keyword>
<dbReference type="Pfam" id="PF02682">
    <property type="entry name" value="CT_C_D"/>
    <property type="match status" value="1"/>
</dbReference>
<evidence type="ECO:0000256" key="3">
    <source>
        <dbReference type="ARBA" id="ARBA00022741"/>
    </source>
</evidence>
<dbReference type="OrthoDB" id="196847at2759"/>
<sequence length="1947" mass="213832">MEVMEHLHTVLISNRGEIACRLIKAASKLGIRTIAIYTPQDSASLHVRAASEAVELSGPAKSAYLDGDQIIAIAKKYGSQAIIPGYGFLSENTAFARSVAEAGMVFIGPSPEAIDSFGLKHTARTLAVKAGVPVVPGSQELLESEDDAAATASSLGYPVMLKATAGGGGMGLLICADESEVRTNFKTVKSRGASLFKNAGVFLERYYPDSHHIEVQVFGNGKGKAISVGERECSIQRRHQKVIEECPSPFVMTHPKLRQDLTSCAVRLAESINYGSAGTVEYLVDDATGDFFFLEMNTRLQVEHGITELCYEVDLVELMYRQADREIGGSGGLTPEELSTLQTRCLEPKGHAIEARVYAENPAKDYEPSPGMLQEVCWHESEGTRVDTWIRAGMTISPDYDPLLAKVMHHASTREGAVAGLEEALSKSNICGPPVNVEFLVAILQDETYRKGNTITKFLETFNFVPAAIDIRSGGAYTLVQDYPGRPSVGHGFGHCGPMDPMAFQIANLLVGNDVGIEGLEITLDGPDMVFLGDAIVAICGPPVPVQVDGATVSQWTRLHIKSGQRLTIGRLSSHCRAYLSVYGGFTNVAKWYNSKATNPLANVGGYQGRPLRTGDFLRIFDSSKLPVFQDVSIPVHLRPTYTEDWTLRVMSGPYETGYLTPEYIETLYSTSWEVSHNAARGGIRLLGPRPEFARANGGEGGAHPSNVVEYGYPIGGLNFTGDEPVILPVDCPDLGGFICNLTVTKADMWKLGQLRSGDKVRFQRVSIDTAVDLNRGNQNFIQQLSSCIKGESWTGVTPLHDSVVSEQASNEPADLLKVISPHSGRPKVSYRGGADSYILVEYGEGVFDLNMTCRASQLKATLEQSQGQGQQSAIVNMVSCASSLAVFYDSLKESRDIMLARLVKAEELLDGVGDVKIPVRRFKLPVAFSHAKLTDCVERYMLTQRSIAAYLPDPVKFVADHNGLTPEELKKTILKAESIIFAVGFVMALPVLIPIDPRLRLNSPKMNPSRTFTPEGCLTMGGSSFSIYPVDGPGGYMPVAMTMPCLDLFTSKHGFSKTEPWLFRPLDMISFYEVTEDEYDAKLRDFKRGVYEFDIENAIFDLAAHNKLLQEASDDIQRLKEYRAPHRAATVALEKELVEKWHESKQTTDAQKDGTEVLLQDPNMEIVESPINANVWKVLVKDGDVVKAGQSLVILEAMKMEVHVKADSRFVGNTIERVWTVPICAKGGFKCVSQNDWAPPKRGRQHRPRKNYQQIANLSSPAQAPSDSGNNSPASASESESDHDTQQDQDQAQEPSISADMDISEDVGAGSSNNLVEEPASDGSDQLARTALARFFNDHVDTEWWQIFQTSDNFRIAYIGTNASNMAHLLSLRHFHRTLGCQQSQSPLPSGFPGGLQVGAGVDAWMSSSGFRFEDPVQPTSTGTGDSGGTYRPSDPSLFPNHGVCFGDNSVGQSGASYQPPLHYPFPPIRPLKPWKPSPFVSLHPSQDPAQDLSMFPAQEVRDALLLAYFKHIHPLYPIIPMSVFLKPDGKLQNKPPLLLFQAVLLAGAHVCTHPLVAKDRLVVKNVLFRRASMLFHLRHETARLQLAQAAVLFTWHVSDGDTVASGPWYWNGIAMRIALGLGLHRANKHLPVVDRIINKRLWWSIFIAESFCALETGRPSSIQAHDFDQEMLREDDFIDEQDTELAQGASEKESRNMLLRHHLCMAELAIIILDVLELNSPVPKRKFDIASINSKLAVWALRSNCALDAQSDDFCTNHLRIHYNLVTMHLNRRIEGHTNLGGRDVCSMAAETILSSLDRIVKLGEIRRCHFSTLGAVTAAGIQLVQDLRVAVISQSFITAVSLSQRLSQLISHGDSLAEYWPNATAVTSVFSQLRHEYEQHISTGLNQAQSVDATIESPDWNSLFASINVPAYWSLADHEWLGNTNLSEFSEDPGGNLNNVRPGA</sequence>
<feature type="domain" description="ATP-grasp" evidence="10">
    <location>
        <begin position="124"/>
        <end position="324"/>
    </location>
</feature>
<dbReference type="PROSITE" id="PS50975">
    <property type="entry name" value="ATP_GRASP"/>
    <property type="match status" value="1"/>
</dbReference>
<protein>
    <recommendedName>
        <fullName evidence="14">Urea carboxylase</fullName>
    </recommendedName>
</protein>
<dbReference type="GO" id="GO:0016874">
    <property type="term" value="F:ligase activity"/>
    <property type="evidence" value="ECO:0007669"/>
    <property type="project" value="UniProtKB-KW"/>
</dbReference>
<keyword evidence="2" id="KW-0436">Ligase</keyword>
<organism evidence="12 13">
    <name type="scientific">Fusarium coffeatum</name>
    <dbReference type="NCBI Taxonomy" id="231269"/>
    <lineage>
        <taxon>Eukaryota</taxon>
        <taxon>Fungi</taxon>
        <taxon>Dikarya</taxon>
        <taxon>Ascomycota</taxon>
        <taxon>Pezizomycotina</taxon>
        <taxon>Sordariomycetes</taxon>
        <taxon>Hypocreomycetidae</taxon>
        <taxon>Hypocreales</taxon>
        <taxon>Nectriaceae</taxon>
        <taxon>Fusarium</taxon>
        <taxon>Fusarium incarnatum-equiseti species complex</taxon>
    </lineage>
</organism>
<dbReference type="Pfam" id="PF04082">
    <property type="entry name" value="Fungal_trans"/>
    <property type="match status" value="1"/>
</dbReference>
<dbReference type="GO" id="GO:0003677">
    <property type="term" value="F:DNA binding"/>
    <property type="evidence" value="ECO:0007669"/>
    <property type="project" value="InterPro"/>
</dbReference>
<dbReference type="Pfam" id="PF02626">
    <property type="entry name" value="CT_A_B"/>
    <property type="match status" value="1"/>
</dbReference>
<evidence type="ECO:0000256" key="9">
    <source>
        <dbReference type="SAM" id="MobiDB-lite"/>
    </source>
</evidence>
<name>A0A366SDF1_9HYPO</name>
<evidence type="ECO:0000256" key="8">
    <source>
        <dbReference type="PROSITE-ProRule" id="PRU00409"/>
    </source>
</evidence>